<dbReference type="RefSeq" id="WP_214171247.1">
    <property type="nucleotide sequence ID" value="NZ_JAHCVJ010000003.1"/>
</dbReference>
<dbReference type="PANTHER" id="PTHR35894">
    <property type="entry name" value="GENERAL SECRETION PATHWAY PROTEIN A-RELATED"/>
    <property type="match status" value="1"/>
</dbReference>
<dbReference type="InterPro" id="IPR036366">
    <property type="entry name" value="PGBDSf"/>
</dbReference>
<comment type="caution">
    <text evidence="2">The sequence shown here is derived from an EMBL/GenBank/DDBJ whole genome shotgun (WGS) entry which is preliminary data.</text>
</comment>
<proteinExistence type="predicted"/>
<organism evidence="2 3">
    <name type="scientific">Geoanaerobacter pelophilus</name>
    <dbReference type="NCBI Taxonomy" id="60036"/>
    <lineage>
        <taxon>Bacteria</taxon>
        <taxon>Pseudomonadati</taxon>
        <taxon>Thermodesulfobacteriota</taxon>
        <taxon>Desulfuromonadia</taxon>
        <taxon>Geobacterales</taxon>
        <taxon>Geobacteraceae</taxon>
        <taxon>Geoanaerobacter</taxon>
    </lineage>
</organism>
<dbReference type="InterPro" id="IPR036365">
    <property type="entry name" value="PGBD-like_sf"/>
</dbReference>
<dbReference type="Pfam" id="PF01471">
    <property type="entry name" value="PG_binding_1"/>
    <property type="match status" value="1"/>
</dbReference>
<accession>A0AAW4L091</accession>
<dbReference type="GO" id="GO:0016887">
    <property type="term" value="F:ATP hydrolysis activity"/>
    <property type="evidence" value="ECO:0007669"/>
    <property type="project" value="InterPro"/>
</dbReference>
<dbReference type="SUPFAM" id="SSF47090">
    <property type="entry name" value="PGBD-like"/>
    <property type="match status" value="1"/>
</dbReference>
<dbReference type="InterPro" id="IPR052026">
    <property type="entry name" value="ExeA_AAA_ATPase_DNA-bind"/>
</dbReference>
<keyword evidence="3" id="KW-1185">Reference proteome</keyword>
<dbReference type="InterPro" id="IPR027417">
    <property type="entry name" value="P-loop_NTPase"/>
</dbReference>
<dbReference type="Proteomes" id="UP000811899">
    <property type="component" value="Unassembled WGS sequence"/>
</dbReference>
<protein>
    <submittedName>
        <fullName evidence="2">AAA family ATPase</fullName>
    </submittedName>
</protein>
<dbReference type="SMART" id="SM00382">
    <property type="entry name" value="AAA"/>
    <property type="match status" value="1"/>
</dbReference>
<name>A0AAW4L091_9BACT</name>
<dbReference type="Pfam" id="PF13401">
    <property type="entry name" value="AAA_22"/>
    <property type="match status" value="1"/>
</dbReference>
<reference evidence="2 3" key="1">
    <citation type="submission" date="2021-05" db="EMBL/GenBank/DDBJ databases">
        <title>The draft genome of Geobacter pelophilus DSM 12255.</title>
        <authorList>
            <person name="Xu Z."/>
            <person name="Masuda Y."/>
            <person name="Itoh H."/>
            <person name="Senoo K."/>
        </authorList>
    </citation>
    <scope>NUCLEOTIDE SEQUENCE [LARGE SCALE GENOMIC DNA]</scope>
    <source>
        <strain evidence="2 3">DSM 12255</strain>
    </source>
</reference>
<dbReference type="CDD" id="cd00009">
    <property type="entry name" value="AAA"/>
    <property type="match status" value="1"/>
</dbReference>
<dbReference type="SUPFAM" id="SSF52540">
    <property type="entry name" value="P-loop containing nucleoside triphosphate hydrolases"/>
    <property type="match status" value="1"/>
</dbReference>
<dbReference type="Gene3D" id="3.40.50.300">
    <property type="entry name" value="P-loop containing nucleotide triphosphate hydrolases"/>
    <property type="match status" value="1"/>
</dbReference>
<dbReference type="EMBL" id="JAHCVJ010000003">
    <property type="protein sequence ID" value="MBT0664474.1"/>
    <property type="molecule type" value="Genomic_DNA"/>
</dbReference>
<gene>
    <name evidence="2" type="ORF">KI809_09200</name>
</gene>
<dbReference type="Gene3D" id="3.90.70.10">
    <property type="entry name" value="Cysteine proteinases"/>
    <property type="match status" value="1"/>
</dbReference>
<dbReference type="InterPro" id="IPR002477">
    <property type="entry name" value="Peptidoglycan-bd-like"/>
</dbReference>
<dbReference type="AlphaFoldDB" id="A0AAW4L091"/>
<evidence type="ECO:0000259" key="1">
    <source>
        <dbReference type="SMART" id="SM00382"/>
    </source>
</evidence>
<dbReference type="InterPro" id="IPR049945">
    <property type="entry name" value="AAA_22"/>
</dbReference>
<dbReference type="PANTHER" id="PTHR35894:SF1">
    <property type="entry name" value="PHOSPHORIBULOKINASE _ URIDINE KINASE FAMILY"/>
    <property type="match status" value="1"/>
</dbReference>
<evidence type="ECO:0000313" key="3">
    <source>
        <dbReference type="Proteomes" id="UP000811899"/>
    </source>
</evidence>
<dbReference type="Gene3D" id="1.10.101.10">
    <property type="entry name" value="PGBD-like superfamily/PGBD"/>
    <property type="match status" value="1"/>
</dbReference>
<sequence>MYCDFYGFKEQPFAITPNPRFIFLSKYHREAFAHLLYGIESHAGFIELTGEVGSGKTTILRSLLGQLDDSKHRTALIFNPKLSADELLRTINREFGILATGTIDELMHALNQFLLNENAAARTAVLVIDEAQNLDPAVLEQIRMISNLETDTDKLIQIVLAGQPELVDLLESDHLRQLNQRIKVRFHLPPLDLEDMASYIDHRLEIAGGWKAATFAPMALKKIFNYSNGLPRLVNVLCDRALLIGFTEESREISPKMIDLAIRELRRENLPKSYVPLLWRLAAAAAITVALVSTGFIIGQYIESSNSQSTAAQASLSAGSSAAAPQVTDAIKSDLEQISELDCATQGFNELARLWNIKPVVEYNGKTVHRGLELVAARRGMRLLNLKQMQIRDIVATNAPCLLELSIPGIKGTRYIALTRIGSGEFFLLSPVSKMTWALPEKTLATYWTGTAYLLWRNVNNLPDSIQPGTSSVEIRKLQTMLAKAGSYSGKQSGTFDNATQEAVRKFQKAHFITPDGVPGPRTLLNLYRACGETKGPNLSNTGRT</sequence>
<feature type="domain" description="AAA+ ATPase" evidence="1">
    <location>
        <begin position="42"/>
        <end position="194"/>
    </location>
</feature>
<dbReference type="InterPro" id="IPR003593">
    <property type="entry name" value="AAA+_ATPase"/>
</dbReference>
<evidence type="ECO:0000313" key="2">
    <source>
        <dbReference type="EMBL" id="MBT0664474.1"/>
    </source>
</evidence>